<dbReference type="OrthoDB" id="5296814at2"/>
<dbReference type="GO" id="GO:0020037">
    <property type="term" value="F:heme binding"/>
    <property type="evidence" value="ECO:0007669"/>
    <property type="project" value="InterPro"/>
</dbReference>
<dbReference type="InterPro" id="IPR018588">
    <property type="entry name" value="Dihaem_cytochrome-c"/>
</dbReference>
<evidence type="ECO:0000313" key="1">
    <source>
        <dbReference type="EMBL" id="VEP13400.1"/>
    </source>
</evidence>
<evidence type="ECO:0000313" key="2">
    <source>
        <dbReference type="Proteomes" id="UP000320055"/>
    </source>
</evidence>
<dbReference type="Proteomes" id="UP000320055">
    <property type="component" value="Unassembled WGS sequence"/>
</dbReference>
<dbReference type="AlphaFoldDB" id="A0A563VPR6"/>
<gene>
    <name evidence="1" type="ORF">H1P_20007</name>
</gene>
<dbReference type="GO" id="GO:0009055">
    <property type="term" value="F:electron transfer activity"/>
    <property type="evidence" value="ECO:0007669"/>
    <property type="project" value="InterPro"/>
</dbReference>
<dbReference type="InterPro" id="IPR036909">
    <property type="entry name" value="Cyt_c-like_dom_sf"/>
</dbReference>
<sequence>MPWRMKISLCFLIIGISWCLGIDTVLAENNNLFFAQANTNSSSLGRELYLENCASCHIPIPAEVLPTERWQDILNNTQNHYGVTLPTSVRVTARLMWTYLKQYSRPYAPGETLPQYVTNSRYLKALHPQVELPQPTVHQSCVQCHPSAAKLDYRSLSTEWLDGRK</sequence>
<dbReference type="Pfam" id="PF09626">
    <property type="entry name" value="DHC"/>
    <property type="match status" value="1"/>
</dbReference>
<accession>A0A563VPR6</accession>
<name>A0A563VPR6_9CYAN</name>
<protein>
    <submittedName>
        <fullName evidence="1">Dihem cytochrome c</fullName>
    </submittedName>
</protein>
<dbReference type="SUPFAM" id="SSF46626">
    <property type="entry name" value="Cytochrome c"/>
    <property type="match status" value="1"/>
</dbReference>
<dbReference type="EMBL" id="CAACVJ010000112">
    <property type="protein sequence ID" value="VEP13400.1"/>
    <property type="molecule type" value="Genomic_DNA"/>
</dbReference>
<keyword evidence="2" id="KW-1185">Reference proteome</keyword>
<organism evidence="1 2">
    <name type="scientific">Hyella patelloides LEGE 07179</name>
    <dbReference type="NCBI Taxonomy" id="945734"/>
    <lineage>
        <taxon>Bacteria</taxon>
        <taxon>Bacillati</taxon>
        <taxon>Cyanobacteriota</taxon>
        <taxon>Cyanophyceae</taxon>
        <taxon>Pleurocapsales</taxon>
        <taxon>Hyellaceae</taxon>
        <taxon>Hyella</taxon>
    </lineage>
</organism>
<dbReference type="SUPFAM" id="SSF48695">
    <property type="entry name" value="Multiheme cytochromes"/>
    <property type="match status" value="1"/>
</dbReference>
<proteinExistence type="predicted"/>
<dbReference type="RefSeq" id="WP_144863018.1">
    <property type="nucleotide sequence ID" value="NZ_LR213767.1"/>
</dbReference>
<reference evidence="1 2" key="1">
    <citation type="submission" date="2019-01" db="EMBL/GenBank/DDBJ databases">
        <authorList>
            <person name="Brito A."/>
        </authorList>
    </citation>
    <scope>NUCLEOTIDE SEQUENCE [LARGE SCALE GENOMIC DNA]</scope>
    <source>
        <strain evidence="1">1</strain>
    </source>
</reference>
<dbReference type="InterPro" id="IPR036280">
    <property type="entry name" value="Multihaem_cyt_sf"/>
</dbReference>